<proteinExistence type="predicted"/>
<sequence>MVVKLYMDWVKKIKAGWRLIRNKVKALKLNLYRKVYDKRLQEIDFEPSKIKSVLLLRWDNKLGDAIMCGSFIKLLRQYRPDIQITVLTGTTTKLWIEKAAPADDYIIYTKAKRKQIITDNKRKFDLFVDLGTNCSHKDLCLASQFKAKHYLGFNKQHYHLFDVEVAPQYVHFKERYIAAAKLLISQPIDEQCPLPIPEFSQQRFELQQFINQVQQKFSHIVGVNLFGSSKYRRFSLEHAKALIFQWRQQFPDDLLVIIPTPGEEKFIKRLIAIVNDKMVISPNFPASFEVSLAIIDIADFTFTPDTAVVHMASALNKPVIGIYRYNMQNYEEWKPVGKYSQRLLNRKPFSENDSVHVHEFDWQDLVLARATILKALA</sequence>
<dbReference type="SUPFAM" id="SSF53756">
    <property type="entry name" value="UDP-Glycosyltransferase/glycogen phosphorylase"/>
    <property type="match status" value="1"/>
</dbReference>
<dbReference type="PANTHER" id="PTHR30160:SF15">
    <property type="entry name" value="GLYCOSYLTRANSFERASE HI_0523-RELATED"/>
    <property type="match status" value="1"/>
</dbReference>
<evidence type="ECO:0000313" key="3">
    <source>
        <dbReference type="EMBL" id="SMY37091.1"/>
    </source>
</evidence>
<dbReference type="Proteomes" id="UP000195719">
    <property type="component" value="Unassembled WGS sequence"/>
</dbReference>
<dbReference type="EMBL" id="FYAJ01000006">
    <property type="protein sequence ID" value="SMY37091.1"/>
    <property type="molecule type" value="Genomic_DNA"/>
</dbReference>
<dbReference type="GO" id="GO:0009244">
    <property type="term" value="P:lipopolysaccharide core region biosynthetic process"/>
    <property type="evidence" value="ECO:0007669"/>
    <property type="project" value="TreeGrafter"/>
</dbReference>
<gene>
    <name evidence="3" type="ORF">PAND9192_02937</name>
</gene>
<keyword evidence="1" id="KW-0328">Glycosyltransferase</keyword>
<dbReference type="GO" id="GO:0008713">
    <property type="term" value="F:ADP-heptose-lipopolysaccharide heptosyltransferase activity"/>
    <property type="evidence" value="ECO:0007669"/>
    <property type="project" value="TreeGrafter"/>
</dbReference>
<protein>
    <submittedName>
        <fullName evidence="3">Glycosyltransferase family 9 (Heptosyltransferase)</fullName>
    </submittedName>
</protein>
<keyword evidence="2 3" id="KW-0808">Transferase</keyword>
<reference evidence="4" key="1">
    <citation type="submission" date="2017-06" db="EMBL/GenBank/DDBJ databases">
        <authorList>
            <person name="Rodrigo-Torres L."/>
            <person name="Arahal R.D."/>
            <person name="Lucena T."/>
        </authorList>
    </citation>
    <scope>NUCLEOTIDE SEQUENCE [LARGE SCALE GENOMIC DNA]</scope>
    <source>
        <strain evidence="4">CECT 9192</strain>
    </source>
</reference>
<evidence type="ECO:0000256" key="1">
    <source>
        <dbReference type="ARBA" id="ARBA00022676"/>
    </source>
</evidence>
<dbReference type="GO" id="GO:0005829">
    <property type="term" value="C:cytosol"/>
    <property type="evidence" value="ECO:0007669"/>
    <property type="project" value="TreeGrafter"/>
</dbReference>
<name>A0A1Y6MPF0_9GAMM</name>
<evidence type="ECO:0000256" key="2">
    <source>
        <dbReference type="ARBA" id="ARBA00022679"/>
    </source>
</evidence>
<dbReference type="PANTHER" id="PTHR30160">
    <property type="entry name" value="TETRAACYLDISACCHARIDE 4'-KINASE-RELATED"/>
    <property type="match status" value="1"/>
</dbReference>
<evidence type="ECO:0000313" key="4">
    <source>
        <dbReference type="Proteomes" id="UP000195719"/>
    </source>
</evidence>
<dbReference type="InterPro" id="IPR051199">
    <property type="entry name" value="LPS_LOS_Heptosyltrfase"/>
</dbReference>
<dbReference type="AlphaFoldDB" id="A0A1Y6MPF0"/>
<keyword evidence="4" id="KW-1185">Reference proteome</keyword>
<accession>A0A1Y6MPF0</accession>
<dbReference type="InterPro" id="IPR002201">
    <property type="entry name" value="Glyco_trans_9"/>
</dbReference>
<dbReference type="Pfam" id="PF01075">
    <property type="entry name" value="Glyco_transf_9"/>
    <property type="match status" value="1"/>
</dbReference>
<organism evidence="3 4">
    <name type="scientific">Photobacterium andalusiense</name>
    <dbReference type="NCBI Taxonomy" id="2204296"/>
    <lineage>
        <taxon>Bacteria</taxon>
        <taxon>Pseudomonadati</taxon>
        <taxon>Pseudomonadota</taxon>
        <taxon>Gammaproteobacteria</taxon>
        <taxon>Vibrionales</taxon>
        <taxon>Vibrionaceae</taxon>
        <taxon>Photobacterium</taxon>
    </lineage>
</organism>
<dbReference type="Gene3D" id="3.40.50.2000">
    <property type="entry name" value="Glycogen Phosphorylase B"/>
    <property type="match status" value="2"/>
</dbReference>